<feature type="domain" description="HNH nuclease" evidence="2">
    <location>
        <begin position="44"/>
        <end position="96"/>
    </location>
</feature>
<protein>
    <submittedName>
        <fullName evidence="3">HNH endonuclease</fullName>
    </submittedName>
</protein>
<evidence type="ECO:0000259" key="2">
    <source>
        <dbReference type="SMART" id="SM00507"/>
    </source>
</evidence>
<comment type="caution">
    <text evidence="3">The sequence shown here is derived from an EMBL/GenBank/DDBJ whole genome shotgun (WGS) entry which is preliminary data.</text>
</comment>
<proteinExistence type="predicted"/>
<accession>A0A1T3WI09</accession>
<evidence type="ECO:0000313" key="4">
    <source>
        <dbReference type="Proteomes" id="UP000191039"/>
    </source>
</evidence>
<dbReference type="AlphaFoldDB" id="A0A1T3WI09"/>
<dbReference type="Proteomes" id="UP000191039">
    <property type="component" value="Unassembled WGS sequence"/>
</dbReference>
<dbReference type="InterPro" id="IPR003615">
    <property type="entry name" value="HNH_nuc"/>
</dbReference>
<dbReference type="EMBL" id="MIJD01000115">
    <property type="protein sequence ID" value="OPE53988.1"/>
    <property type="molecule type" value="Genomic_DNA"/>
</dbReference>
<evidence type="ECO:0000313" key="3">
    <source>
        <dbReference type="EMBL" id="OPE53988.1"/>
    </source>
</evidence>
<keyword evidence="3" id="KW-0540">Nuclease</keyword>
<feature type="non-terminal residue" evidence="3">
    <location>
        <position position="1"/>
    </location>
</feature>
<keyword evidence="3" id="KW-0255">Endonuclease</keyword>
<feature type="region of interest" description="Disordered" evidence="1">
    <location>
        <begin position="119"/>
        <end position="144"/>
    </location>
</feature>
<keyword evidence="3" id="KW-0378">Hydrolase</keyword>
<gene>
    <name evidence="3" type="ORF">BV510_12615</name>
</gene>
<evidence type="ECO:0000256" key="1">
    <source>
        <dbReference type="SAM" id="MobiDB-lite"/>
    </source>
</evidence>
<dbReference type="GO" id="GO:0004519">
    <property type="term" value="F:endonuclease activity"/>
    <property type="evidence" value="ECO:0007669"/>
    <property type="project" value="UniProtKB-KW"/>
</dbReference>
<dbReference type="CDD" id="cd00085">
    <property type="entry name" value="HNHc"/>
    <property type="match status" value="1"/>
</dbReference>
<reference evidence="3 4" key="1">
    <citation type="submission" date="2016-09" db="EMBL/GenBank/DDBJ databases">
        <title>genome sequences of unsequenced Mycobacteria.</title>
        <authorList>
            <person name="Greninger A.L."/>
            <person name="Jerome K.R."/>
            <person name="Mcnair B."/>
            <person name="Wallis C."/>
            <person name="Fang F."/>
        </authorList>
    </citation>
    <scope>NUCLEOTIDE SEQUENCE [LARGE SCALE GENOMIC DNA]</scope>
    <source>
        <strain evidence="3 4">BM1</strain>
    </source>
</reference>
<name>A0A1T3WI09_9MYCO</name>
<dbReference type="Gene3D" id="1.10.30.50">
    <property type="match status" value="1"/>
</dbReference>
<sequence>GFGGPISAVTADLISCDSTLTAVIVDGAGAPLNVGRSERLFPPALRKALGVRDGGCAFPGCGRPVSWCDAHHIQPWNSAGTTCVDNGVLLCRSHHTAIHHGGWQVYLGPDRHPWFIPPHDPAEPQPAHLRSHARRTMTDLPTAA</sequence>
<dbReference type="RefSeq" id="WP_131830395.1">
    <property type="nucleotide sequence ID" value="NZ_MIJD01000115.1"/>
</dbReference>
<dbReference type="Pfam" id="PF13391">
    <property type="entry name" value="HNH_2"/>
    <property type="match status" value="1"/>
</dbReference>
<dbReference type="SMART" id="SM00507">
    <property type="entry name" value="HNHc"/>
    <property type="match status" value="1"/>
</dbReference>
<organism evidence="3 4">
    <name type="scientific">Mycolicibacterium diernhoferi</name>
    <dbReference type="NCBI Taxonomy" id="1801"/>
    <lineage>
        <taxon>Bacteria</taxon>
        <taxon>Bacillati</taxon>
        <taxon>Actinomycetota</taxon>
        <taxon>Actinomycetes</taxon>
        <taxon>Mycobacteriales</taxon>
        <taxon>Mycobacteriaceae</taxon>
        <taxon>Mycolicibacterium</taxon>
    </lineage>
</organism>